<comment type="similarity">
    <text evidence="11 12">Belongs to the TonB-dependent receptor family.</text>
</comment>
<dbReference type="GO" id="GO:0009279">
    <property type="term" value="C:cell outer membrane"/>
    <property type="evidence" value="ECO:0007669"/>
    <property type="project" value="UniProtKB-SubCell"/>
</dbReference>
<protein>
    <submittedName>
        <fullName evidence="15">Putative Vibriobactin receptor</fullName>
    </submittedName>
</protein>
<dbReference type="SUPFAM" id="SSF56935">
    <property type="entry name" value="Porins"/>
    <property type="match status" value="1"/>
</dbReference>
<dbReference type="Gene3D" id="2.40.170.20">
    <property type="entry name" value="TonB-dependent receptor, beta-barrel domain"/>
    <property type="match status" value="1"/>
</dbReference>
<keyword evidence="7" id="KW-0406">Ion transport</keyword>
<dbReference type="eggNOG" id="COG4771">
    <property type="taxonomic scope" value="Bacteria"/>
</dbReference>
<dbReference type="Gene3D" id="3.55.50.30">
    <property type="match status" value="1"/>
</dbReference>
<accession>M1WLG2</accession>
<dbReference type="InterPro" id="IPR039426">
    <property type="entry name" value="TonB-dep_rcpt-like"/>
</dbReference>
<feature type="domain" description="Secretin/TonB short N-terminal" evidence="14">
    <location>
        <begin position="59"/>
        <end position="110"/>
    </location>
</feature>
<dbReference type="PATRIC" id="fig|879567.3.peg.592"/>
<dbReference type="InterPro" id="IPR000531">
    <property type="entry name" value="Beta-barrel_TonB"/>
</dbReference>
<evidence type="ECO:0000256" key="13">
    <source>
        <dbReference type="SAM" id="SignalP"/>
    </source>
</evidence>
<evidence type="ECO:0000256" key="2">
    <source>
        <dbReference type="ARBA" id="ARBA00022448"/>
    </source>
</evidence>
<dbReference type="EMBL" id="FO203427">
    <property type="protein sequence ID" value="CCH47810.1"/>
    <property type="molecule type" value="Genomic_DNA"/>
</dbReference>
<evidence type="ECO:0000259" key="14">
    <source>
        <dbReference type="SMART" id="SM00965"/>
    </source>
</evidence>
<dbReference type="HOGENOM" id="CLU_008287_15_2_7"/>
<keyword evidence="8 12" id="KW-0798">TonB box</keyword>
<keyword evidence="6" id="KW-0408">Iron</keyword>
<reference evidence="15 16" key="1">
    <citation type="journal article" date="2013" name="PLoS ONE">
        <title>The first genomic and proteomic characterization of a deep-sea sulfate reducer: insights into the piezophilic lifestyle of Desulfovibrio piezophilus.</title>
        <authorList>
            <person name="Pradel N."/>
            <person name="Ji B."/>
            <person name="Gimenez G."/>
            <person name="Talla E."/>
            <person name="Lenoble P."/>
            <person name="Garel M."/>
            <person name="Tamburini C."/>
            <person name="Fourquet P."/>
            <person name="Lebrun R."/>
            <person name="Bertin P."/>
            <person name="Denis Y."/>
            <person name="Pophillat M."/>
            <person name="Barbe V."/>
            <person name="Ollivier B."/>
            <person name="Dolla A."/>
        </authorList>
    </citation>
    <scope>NUCLEOTIDE SEQUENCE [LARGE SCALE GENOMIC DNA]</scope>
    <source>
        <strain evidence="16">DSM 10523 / SB164P1</strain>
    </source>
</reference>
<evidence type="ECO:0000256" key="1">
    <source>
        <dbReference type="ARBA" id="ARBA00004571"/>
    </source>
</evidence>
<evidence type="ECO:0000256" key="12">
    <source>
        <dbReference type="RuleBase" id="RU003357"/>
    </source>
</evidence>
<name>M1WLG2_PSEP2</name>
<evidence type="ECO:0000256" key="6">
    <source>
        <dbReference type="ARBA" id="ARBA00023004"/>
    </source>
</evidence>
<dbReference type="SMART" id="SM00965">
    <property type="entry name" value="STN"/>
    <property type="match status" value="1"/>
</dbReference>
<dbReference type="InterPro" id="IPR012910">
    <property type="entry name" value="Plug_dom"/>
</dbReference>
<dbReference type="Pfam" id="PF07715">
    <property type="entry name" value="Plug"/>
    <property type="match status" value="1"/>
</dbReference>
<dbReference type="PROSITE" id="PS52016">
    <property type="entry name" value="TONB_DEPENDENT_REC_3"/>
    <property type="match status" value="1"/>
</dbReference>
<keyword evidence="4" id="KW-0410">Iron transport</keyword>
<keyword evidence="3 11" id="KW-1134">Transmembrane beta strand</keyword>
<dbReference type="KEGG" id="dpi:BN4_10573"/>
<evidence type="ECO:0000256" key="11">
    <source>
        <dbReference type="PROSITE-ProRule" id="PRU01360"/>
    </source>
</evidence>
<keyword evidence="16" id="KW-1185">Reference proteome</keyword>
<keyword evidence="9 11" id="KW-0472">Membrane</keyword>
<dbReference type="PANTHER" id="PTHR32552">
    <property type="entry name" value="FERRICHROME IRON RECEPTOR-RELATED"/>
    <property type="match status" value="1"/>
</dbReference>
<dbReference type="AlphaFoldDB" id="M1WLG2"/>
<evidence type="ECO:0000256" key="8">
    <source>
        <dbReference type="ARBA" id="ARBA00023077"/>
    </source>
</evidence>
<feature type="chain" id="PRO_5004019322" evidence="13">
    <location>
        <begin position="33"/>
        <end position="789"/>
    </location>
</feature>
<dbReference type="CDD" id="cd01347">
    <property type="entry name" value="ligand_gated_channel"/>
    <property type="match status" value="1"/>
</dbReference>
<keyword evidence="10 11" id="KW-0998">Cell outer membrane</keyword>
<evidence type="ECO:0000256" key="3">
    <source>
        <dbReference type="ARBA" id="ARBA00022452"/>
    </source>
</evidence>
<evidence type="ECO:0000256" key="7">
    <source>
        <dbReference type="ARBA" id="ARBA00023065"/>
    </source>
</evidence>
<dbReference type="Pfam" id="PF00593">
    <property type="entry name" value="TonB_dep_Rec_b-barrel"/>
    <property type="match status" value="1"/>
</dbReference>
<keyword evidence="2 11" id="KW-0813">Transport</keyword>
<dbReference type="InterPro" id="IPR011662">
    <property type="entry name" value="Secretin/TonB_short_N"/>
</dbReference>
<dbReference type="PANTHER" id="PTHR32552:SF81">
    <property type="entry name" value="TONB-DEPENDENT OUTER MEMBRANE RECEPTOR"/>
    <property type="match status" value="1"/>
</dbReference>
<dbReference type="Proteomes" id="UP000011724">
    <property type="component" value="Chromosome"/>
</dbReference>
<proteinExistence type="inferred from homology"/>
<keyword evidence="13" id="KW-0732">Signal</keyword>
<evidence type="ECO:0000313" key="16">
    <source>
        <dbReference type="Proteomes" id="UP000011724"/>
    </source>
</evidence>
<dbReference type="STRING" id="1322246.BN4_10573"/>
<evidence type="ECO:0000256" key="4">
    <source>
        <dbReference type="ARBA" id="ARBA00022496"/>
    </source>
</evidence>
<evidence type="ECO:0000256" key="10">
    <source>
        <dbReference type="ARBA" id="ARBA00023237"/>
    </source>
</evidence>
<comment type="subcellular location">
    <subcellularLocation>
        <location evidence="1 11">Cell outer membrane</location>
        <topology evidence="1 11">Multi-pass membrane protein</topology>
    </subcellularLocation>
</comment>
<gene>
    <name evidence="15" type="ordered locus">BN4_10573</name>
</gene>
<feature type="signal peptide" evidence="13">
    <location>
        <begin position="1"/>
        <end position="32"/>
    </location>
</feature>
<reference evidence="16" key="2">
    <citation type="journal article" date="2013" name="Stand. Genomic Sci.">
        <title>Complete genome sequence of Desulfocapsa sulfexigens, a marine deltaproteobacterium specialized in disproportionating inorganic sulfur compounds.</title>
        <authorList>
            <person name="Finster K.W."/>
            <person name="Kjeldsen K.U."/>
            <person name="Kube M."/>
            <person name="Reinhardt R."/>
            <person name="Mussmann M."/>
            <person name="Amann R."/>
            <person name="Schreiber L."/>
        </authorList>
    </citation>
    <scope>NUCLEOTIDE SEQUENCE [LARGE SCALE GENOMIC DNA]</scope>
    <source>
        <strain evidence="16">DSM 10523 / SB164P1</strain>
    </source>
</reference>
<evidence type="ECO:0000256" key="5">
    <source>
        <dbReference type="ARBA" id="ARBA00022692"/>
    </source>
</evidence>
<organism evidence="15 16">
    <name type="scientific">Pseudodesulfovibrio piezophilus (strain DSM 21447 / JCM 15486 / C1TLV30)</name>
    <name type="common">Desulfovibrio piezophilus</name>
    <dbReference type="NCBI Taxonomy" id="1322246"/>
    <lineage>
        <taxon>Bacteria</taxon>
        <taxon>Pseudomonadati</taxon>
        <taxon>Thermodesulfobacteriota</taxon>
        <taxon>Desulfovibrionia</taxon>
        <taxon>Desulfovibrionales</taxon>
        <taxon>Desulfovibrionaceae</taxon>
    </lineage>
</organism>
<evidence type="ECO:0000256" key="9">
    <source>
        <dbReference type="ARBA" id="ARBA00023136"/>
    </source>
</evidence>
<evidence type="ECO:0000313" key="15">
    <source>
        <dbReference type="EMBL" id="CCH47810.1"/>
    </source>
</evidence>
<dbReference type="GO" id="GO:0006826">
    <property type="term" value="P:iron ion transport"/>
    <property type="evidence" value="ECO:0007669"/>
    <property type="project" value="UniProtKB-KW"/>
</dbReference>
<keyword evidence="5 11" id="KW-0812">Transmembrane</keyword>
<sequence length="789" mass="86637">MVTSTITVPKCNSFIATFFFLFITLLATQALAQDEYRELDLPQQSLQESLVSVGKTYGVTIVAPSDILRDKIAPPVSGRLSIEQAINQLLQDSGLERQHSSNGSILLKKKVILTNTETSSSSKASDKNEEQGLQLAPVIVTGERSERTLYETAASTAVVSGEDIEKTPSFKEVDDILQTIPNVDLGGNSNEGPTIRGVKAGGPLSGVYAFFGGSRPRATITVDGRSVSFDEFIFGATSVWDVQRVEVFRGPQTTSQGVNSIAGAIHVVTSDPTYEPHFKAQAEYGDYKSGRISASASGPLVEDQLAILLSADLQRSDSFIDIQPTSDYGPDPNTFLNGVIRGKVLWEPTSLPELRMKFTLGSTRNEAPQAEYVKTTGSIKDLKSISTNLPSRRLIATTGIHDVSYEFSDSIKLSNRFSYSDIDSNRYVDLPTSGKAKSEKDEVSNETTLHWENQESGLSGLMGVFYQHTNSDEYLNYSLAGEGTFDDLQTSLGLYTEVNYDITDRLDLTMGVRYEQDRQDRSGATVGGSLYNIDMEYDKTFESILPKISIGYDVSDNVRIGALVSRGFNPGGVTLLWSDGSTNYFDEETVWNYEIFSRIKLLENRLVLNTNIFYADYSDYQLNYLAGDFYGSAVYGIANAEEAVSYGLELSADYLPTEKLHIYSGLGLLQTEIKKFDDAGGIDAEGASFMRSPSITLSLGADYELIKNLTIGGRARYVGEYKSEDTNDSLSAGDYAVVDLQASYEYDPFTVYGYVNNVFDSFYTISELTVGRAIVGNPRKFGVGIKYSF</sequence>
<dbReference type="InterPro" id="IPR036942">
    <property type="entry name" value="Beta-barrel_TonB_sf"/>
</dbReference>
<keyword evidence="15" id="KW-0675">Receptor</keyword>